<keyword evidence="1" id="KW-1134">Transmembrane beta strand</keyword>
<keyword evidence="1" id="KW-0998">Cell outer membrane</keyword>
<dbReference type="InterPro" id="IPR037066">
    <property type="entry name" value="Plug_dom_sf"/>
</dbReference>
<reference evidence="4" key="1">
    <citation type="submission" date="2022-10" db="EMBL/GenBank/DDBJ databases">
        <title>Chitinophaga sp. nov., isolated from soil.</title>
        <authorList>
            <person name="Jeon C.O."/>
        </authorList>
    </citation>
    <scope>NUCLEOTIDE SEQUENCE</scope>
    <source>
        <strain evidence="4">R8</strain>
    </source>
</reference>
<name>A0ABY6IZ20_9BACT</name>
<evidence type="ECO:0000313" key="5">
    <source>
        <dbReference type="Proteomes" id="UP001162741"/>
    </source>
</evidence>
<dbReference type="SUPFAM" id="SSF49464">
    <property type="entry name" value="Carboxypeptidase regulatory domain-like"/>
    <property type="match status" value="1"/>
</dbReference>
<dbReference type="NCBIfam" id="TIGR04056">
    <property type="entry name" value="OMP_RagA_SusC"/>
    <property type="match status" value="1"/>
</dbReference>
<dbReference type="NCBIfam" id="TIGR04057">
    <property type="entry name" value="SusC_RagA_signa"/>
    <property type="match status" value="1"/>
</dbReference>
<dbReference type="Pfam" id="PF13715">
    <property type="entry name" value="CarbopepD_reg_2"/>
    <property type="match status" value="1"/>
</dbReference>
<sequence length="1026" mass="115791">MKHILSIFILLCLSISQAMAQGKTITGKVVDANGELLIGAGITEKGTTNRTVTDPKGEFKLTLSGTTGILQVSYIGYTAQEVAIKNQSSLHITLQSDATKLGDYVVVGYGQQKKASVVGAISQVKSEELQRASTPNLSNAIAGRVSGVVSIMGSGKPGDDNAQILIRGMATTNTTSPLVLVDGVEREWQQIDPVDIETFSVLKDASATAVYGVRGANGVILITTKRGTPGRPVLTLSTQAAVQQPIRTPDYLGSYDFAMLTNEALKNEGKPLEYTASDLEHYRLKNSPYTHPDNDYYEDFMRKASWQQLSNLSVRGGNEVLQYFISANHLHQEGLYKDFGNVRYPTNTTYDRMSFRSNLDFNVNKSLKIGVDLTGRFEERQQPNFDQDLFDKLRRLPPNFQSYINPDGSIGGRSDDSRLSPYALLSQMGNRNRNKNVLEGAFTIKQDLNKITKGLSFRSLVGFVSTYNSRRDIVERPLLYEYNRFGQYFLNRNPSELVIETGRGGGFRRQHVELGLNYNRNFGDHAVTGMVLYQQIQNFDEARIPTGYLGWVGRATYGYKSKYLFEVNAGYNGSMQFEAGRRYGFFPAVSLGWVPSEEDFWQKNSFVNYLKIRGSYGEIGNDRIGNFNYLYEQRYIYAKNEDGWRYYWGEQPTSERGIIEGQPGNAFVTWERAKKSNIGFDARLWNNRITITADAFQENRRDILAIPYSLPLVFGMNNPQNSVRDDGQGLPPENIGRVINKGFDMELGFSDKKGPVGYFIRGNFTFARNRILRIDEEGKRYDWQRREGKQIGQHFGLNAEGLYSRNDFEQEANGDLKMEGGFPVLNKTLPIPSYGVVYPGDIKYKDLNGDGLVDSYDEGAIGRGTVPEYIFGITVGGSYKGFDLNVLVQGAGNADMYFREDAVWEFSQLGKVMRHHLGRYNPIDPTSWENATYPRLHPTENTNNHRKSSYWLYSRNYVRLKNVELAYNFPKSLLSHIKMQSARIFVNANNLITWDKMMNWDPESSSEIGDAYPQLRTWNLGISVTL</sequence>
<evidence type="ECO:0000256" key="1">
    <source>
        <dbReference type="PROSITE-ProRule" id="PRU01360"/>
    </source>
</evidence>
<keyword evidence="1" id="KW-0812">Transmembrane</keyword>
<dbReference type="SUPFAM" id="SSF56935">
    <property type="entry name" value="Porins"/>
    <property type="match status" value="1"/>
</dbReference>
<keyword evidence="2" id="KW-0732">Signal</keyword>
<dbReference type="Proteomes" id="UP001162741">
    <property type="component" value="Chromosome"/>
</dbReference>
<dbReference type="RefSeq" id="WP_264279636.1">
    <property type="nucleotide sequence ID" value="NZ_CP107006.1"/>
</dbReference>
<evidence type="ECO:0000259" key="3">
    <source>
        <dbReference type="Pfam" id="PF07715"/>
    </source>
</evidence>
<proteinExistence type="inferred from homology"/>
<accession>A0ABY6IZ20</accession>
<protein>
    <submittedName>
        <fullName evidence="4">TonB-dependent receptor</fullName>
    </submittedName>
</protein>
<dbReference type="PROSITE" id="PS52016">
    <property type="entry name" value="TONB_DEPENDENT_REC_3"/>
    <property type="match status" value="1"/>
</dbReference>
<feature type="signal peptide" evidence="2">
    <location>
        <begin position="1"/>
        <end position="20"/>
    </location>
</feature>
<keyword evidence="5" id="KW-1185">Reference proteome</keyword>
<dbReference type="InterPro" id="IPR039426">
    <property type="entry name" value="TonB-dep_rcpt-like"/>
</dbReference>
<dbReference type="EMBL" id="CP107006">
    <property type="protein sequence ID" value="UYQ91157.1"/>
    <property type="molecule type" value="Genomic_DNA"/>
</dbReference>
<organism evidence="4 5">
    <name type="scientific">Chitinophaga horti</name>
    <dbReference type="NCBI Taxonomy" id="2920382"/>
    <lineage>
        <taxon>Bacteria</taxon>
        <taxon>Pseudomonadati</taxon>
        <taxon>Bacteroidota</taxon>
        <taxon>Chitinophagia</taxon>
        <taxon>Chitinophagales</taxon>
        <taxon>Chitinophagaceae</taxon>
        <taxon>Chitinophaga</taxon>
    </lineage>
</organism>
<dbReference type="Gene3D" id="2.170.130.10">
    <property type="entry name" value="TonB-dependent receptor, plug domain"/>
    <property type="match status" value="1"/>
</dbReference>
<keyword evidence="1" id="KW-0813">Transport</keyword>
<keyword evidence="1" id="KW-0472">Membrane</keyword>
<dbReference type="Pfam" id="PF07715">
    <property type="entry name" value="Plug"/>
    <property type="match status" value="1"/>
</dbReference>
<comment type="subcellular location">
    <subcellularLocation>
        <location evidence="1">Cell outer membrane</location>
        <topology evidence="1">Multi-pass membrane protein</topology>
    </subcellularLocation>
</comment>
<feature type="chain" id="PRO_5047155051" evidence="2">
    <location>
        <begin position="21"/>
        <end position="1026"/>
    </location>
</feature>
<dbReference type="InterPro" id="IPR012910">
    <property type="entry name" value="Plug_dom"/>
</dbReference>
<evidence type="ECO:0000256" key="2">
    <source>
        <dbReference type="SAM" id="SignalP"/>
    </source>
</evidence>
<gene>
    <name evidence="4" type="ORF">MKQ68_13755</name>
</gene>
<dbReference type="InterPro" id="IPR023996">
    <property type="entry name" value="TonB-dep_OMP_SusC/RagA"/>
</dbReference>
<dbReference type="InterPro" id="IPR023997">
    <property type="entry name" value="TonB-dep_OMP_SusC/RagA_CS"/>
</dbReference>
<comment type="similarity">
    <text evidence="1">Belongs to the TonB-dependent receptor family.</text>
</comment>
<dbReference type="InterPro" id="IPR008969">
    <property type="entry name" value="CarboxyPept-like_regulatory"/>
</dbReference>
<evidence type="ECO:0000313" key="4">
    <source>
        <dbReference type="EMBL" id="UYQ91157.1"/>
    </source>
</evidence>
<dbReference type="Gene3D" id="2.60.40.1120">
    <property type="entry name" value="Carboxypeptidase-like, regulatory domain"/>
    <property type="match status" value="1"/>
</dbReference>
<keyword evidence="4" id="KW-0675">Receptor</keyword>
<feature type="domain" description="TonB-dependent receptor plug" evidence="3">
    <location>
        <begin position="114"/>
        <end position="219"/>
    </location>
</feature>